<dbReference type="EMBL" id="CAMPGE010002561">
    <property type="protein sequence ID" value="CAI2361368.1"/>
    <property type="molecule type" value="Genomic_DNA"/>
</dbReference>
<evidence type="ECO:0000313" key="3">
    <source>
        <dbReference type="Proteomes" id="UP001295684"/>
    </source>
</evidence>
<organism evidence="2 3">
    <name type="scientific">Euplotes crassus</name>
    <dbReference type="NCBI Taxonomy" id="5936"/>
    <lineage>
        <taxon>Eukaryota</taxon>
        <taxon>Sar</taxon>
        <taxon>Alveolata</taxon>
        <taxon>Ciliophora</taxon>
        <taxon>Intramacronucleata</taxon>
        <taxon>Spirotrichea</taxon>
        <taxon>Hypotrichia</taxon>
        <taxon>Euplotida</taxon>
        <taxon>Euplotidae</taxon>
        <taxon>Moneuplotes</taxon>
    </lineage>
</organism>
<comment type="caution">
    <text evidence="2">The sequence shown here is derived from an EMBL/GenBank/DDBJ whole genome shotgun (WGS) entry which is preliminary data.</text>
</comment>
<dbReference type="Proteomes" id="UP001295684">
    <property type="component" value="Unassembled WGS sequence"/>
</dbReference>
<keyword evidence="3" id="KW-1185">Reference proteome</keyword>
<sequence>MEKRRASPEFLQRFKGRIHTLKSDKQLHEKLYKPRNVKIDQLRSHNREIVSGSTSLVTPSSTEAESKAEFVKSPNTQNLYQKLKRNIHSIRDMGLSESSGAGSRGNSINPTPLGSPKRDLKCPKLSTFKKHKQATEDPCEIETGNRKYSKSKKRTFNNAIVLNNPMPRSDKKRTLRPKSINKSNNDLNFDRGPDSNHILSLQNSPRAGSRIENLFIPDIQSTAQLIVEKTKNKRYKKQDIMNKCSRLKVRFDEGRNDISPMRSLDRSRRFLSSSEIKESAENYLLESSISNQKCLEKLGKYTSPANKGQHPRFSPDLDLYKSMKPSVILKRNLYKLNKQLE</sequence>
<evidence type="ECO:0000313" key="2">
    <source>
        <dbReference type="EMBL" id="CAI2361368.1"/>
    </source>
</evidence>
<gene>
    <name evidence="2" type="ORF">ECRASSUSDP1_LOCUS2679</name>
</gene>
<feature type="region of interest" description="Disordered" evidence="1">
    <location>
        <begin position="162"/>
        <end position="196"/>
    </location>
</feature>
<feature type="region of interest" description="Disordered" evidence="1">
    <location>
        <begin position="95"/>
        <end position="120"/>
    </location>
</feature>
<evidence type="ECO:0000256" key="1">
    <source>
        <dbReference type="SAM" id="MobiDB-lite"/>
    </source>
</evidence>
<name>A0AAD1U3P4_EUPCR</name>
<accession>A0AAD1U3P4</accession>
<reference evidence="2" key="1">
    <citation type="submission" date="2023-07" db="EMBL/GenBank/DDBJ databases">
        <authorList>
            <consortium name="AG Swart"/>
            <person name="Singh M."/>
            <person name="Singh A."/>
            <person name="Seah K."/>
            <person name="Emmerich C."/>
        </authorList>
    </citation>
    <scope>NUCLEOTIDE SEQUENCE</scope>
    <source>
        <strain evidence="2">DP1</strain>
    </source>
</reference>
<proteinExistence type="predicted"/>
<dbReference type="AlphaFoldDB" id="A0AAD1U3P4"/>
<feature type="compositionally biased region" description="Polar residues" evidence="1">
    <location>
        <begin position="96"/>
        <end position="112"/>
    </location>
</feature>
<protein>
    <submittedName>
        <fullName evidence="2">Uncharacterized protein</fullName>
    </submittedName>
</protein>